<dbReference type="EMBL" id="JALNTZ010000003">
    <property type="protein sequence ID" value="KAJ3659345.1"/>
    <property type="molecule type" value="Genomic_DNA"/>
</dbReference>
<dbReference type="InterPro" id="IPR051095">
    <property type="entry name" value="Dros_DevTransReg"/>
</dbReference>
<dbReference type="InterPro" id="IPR036910">
    <property type="entry name" value="HMG_box_dom_sf"/>
</dbReference>
<proteinExistence type="predicted"/>
<dbReference type="GO" id="GO:0006357">
    <property type="term" value="P:regulation of transcription by RNA polymerase II"/>
    <property type="evidence" value="ECO:0007669"/>
    <property type="project" value="TreeGrafter"/>
</dbReference>
<evidence type="ECO:0000259" key="6">
    <source>
        <dbReference type="PROSITE" id="PS50118"/>
    </source>
</evidence>
<dbReference type="InterPro" id="IPR011333">
    <property type="entry name" value="SKP1/BTB/POZ_sf"/>
</dbReference>
<dbReference type="Gene3D" id="1.10.30.10">
    <property type="entry name" value="High mobility group box domain"/>
    <property type="match status" value="1"/>
</dbReference>
<dbReference type="CDD" id="cd01389">
    <property type="entry name" value="HMG-box_ROX1-like"/>
    <property type="match status" value="1"/>
</dbReference>
<dbReference type="Pfam" id="PF00505">
    <property type="entry name" value="HMG_box"/>
    <property type="match status" value="1"/>
</dbReference>
<dbReference type="InterPro" id="IPR000210">
    <property type="entry name" value="BTB/POZ_dom"/>
</dbReference>
<evidence type="ECO:0000256" key="1">
    <source>
        <dbReference type="ARBA" id="ARBA00004123"/>
    </source>
</evidence>
<dbReference type="AlphaFoldDB" id="A0AA38MJ88"/>
<keyword evidence="3" id="KW-0238">DNA-binding</keyword>
<gene>
    <name evidence="7" type="ORF">Zmor_011035</name>
</gene>
<protein>
    <submittedName>
        <fullName evidence="7">Uncharacterized protein</fullName>
    </submittedName>
</protein>
<dbReference type="PANTHER" id="PTHR23110">
    <property type="entry name" value="BTB DOMAIN TRANSCRIPTION FACTOR"/>
    <property type="match status" value="1"/>
</dbReference>
<feature type="DNA-binding region" description="HMG box" evidence="3">
    <location>
        <begin position="244"/>
        <end position="312"/>
    </location>
</feature>
<name>A0AA38MJ88_9CUCU</name>
<dbReference type="PROSITE" id="PS50097">
    <property type="entry name" value="BTB"/>
    <property type="match status" value="1"/>
</dbReference>
<accession>A0AA38MJ88</accession>
<feature type="domain" description="HMG box" evidence="6">
    <location>
        <begin position="244"/>
        <end position="312"/>
    </location>
</feature>
<feature type="domain" description="BTB" evidence="5">
    <location>
        <begin position="37"/>
        <end position="102"/>
    </location>
</feature>
<evidence type="ECO:0000256" key="3">
    <source>
        <dbReference type="PROSITE-ProRule" id="PRU00267"/>
    </source>
</evidence>
<evidence type="ECO:0000259" key="5">
    <source>
        <dbReference type="PROSITE" id="PS50097"/>
    </source>
</evidence>
<dbReference type="SMART" id="SM00225">
    <property type="entry name" value="BTB"/>
    <property type="match status" value="1"/>
</dbReference>
<dbReference type="Gene3D" id="3.30.710.10">
    <property type="entry name" value="Potassium Channel Kv1.1, Chain A"/>
    <property type="match status" value="1"/>
</dbReference>
<dbReference type="PROSITE" id="PS50118">
    <property type="entry name" value="HMG_BOX_2"/>
    <property type="match status" value="1"/>
</dbReference>
<reference evidence="7" key="1">
    <citation type="journal article" date="2023" name="G3 (Bethesda)">
        <title>Whole genome assemblies of Zophobas morio and Tenebrio molitor.</title>
        <authorList>
            <person name="Kaur S."/>
            <person name="Stinson S.A."/>
            <person name="diCenzo G.C."/>
        </authorList>
    </citation>
    <scope>NUCLEOTIDE SEQUENCE</scope>
    <source>
        <strain evidence="7">QUZm001</strain>
    </source>
</reference>
<evidence type="ECO:0000256" key="4">
    <source>
        <dbReference type="SAM" id="MobiDB-lite"/>
    </source>
</evidence>
<evidence type="ECO:0000256" key="2">
    <source>
        <dbReference type="ARBA" id="ARBA00023242"/>
    </source>
</evidence>
<keyword evidence="8" id="KW-1185">Reference proteome</keyword>
<feature type="region of interest" description="Disordered" evidence="4">
    <location>
        <begin position="132"/>
        <end position="245"/>
    </location>
</feature>
<organism evidence="7 8">
    <name type="scientific">Zophobas morio</name>
    <dbReference type="NCBI Taxonomy" id="2755281"/>
    <lineage>
        <taxon>Eukaryota</taxon>
        <taxon>Metazoa</taxon>
        <taxon>Ecdysozoa</taxon>
        <taxon>Arthropoda</taxon>
        <taxon>Hexapoda</taxon>
        <taxon>Insecta</taxon>
        <taxon>Pterygota</taxon>
        <taxon>Neoptera</taxon>
        <taxon>Endopterygota</taxon>
        <taxon>Coleoptera</taxon>
        <taxon>Polyphaga</taxon>
        <taxon>Cucujiformia</taxon>
        <taxon>Tenebrionidae</taxon>
        <taxon>Zophobas</taxon>
    </lineage>
</organism>
<feature type="compositionally biased region" description="Polar residues" evidence="4">
    <location>
        <begin position="197"/>
        <end position="207"/>
    </location>
</feature>
<dbReference type="InterPro" id="IPR009071">
    <property type="entry name" value="HMG_box_dom"/>
</dbReference>
<dbReference type="GO" id="GO:0003677">
    <property type="term" value="F:DNA binding"/>
    <property type="evidence" value="ECO:0007669"/>
    <property type="project" value="UniProtKB-UniRule"/>
</dbReference>
<comment type="subcellular location">
    <subcellularLocation>
        <location evidence="1">Nucleus</location>
    </subcellularLocation>
</comment>
<feature type="compositionally biased region" description="Basic and acidic residues" evidence="4">
    <location>
        <begin position="219"/>
        <end position="228"/>
    </location>
</feature>
<dbReference type="PANTHER" id="PTHR23110:SF99">
    <property type="entry name" value="BROAD-COMPLEX CORE PROTEIN ISOFORM 6"/>
    <property type="match status" value="1"/>
</dbReference>
<evidence type="ECO:0000313" key="8">
    <source>
        <dbReference type="Proteomes" id="UP001168821"/>
    </source>
</evidence>
<sequence length="372" mass="42630">MVSQSNTSNELYNLRWNSYFSNLINIFTEHQTQETLVDVTLGCEGQFIKAHKLVLSACSIYFQKIFQTHTTPQLLILLNDVKFENLRLVIQFMYKGEVKVADAEMQQFLQLGKMLQVKGLCSVELHEKQKQINNDAKKETAVPPEKSTNEKLRLPDDKTNMPIKIVEHEHIDSKQTPLLKKRKLPSPAPPDPKKKNLTSTPDASSDTKMIEKFSPSSPVDDRDTKNEKNMLSSSSVSGKDVSRVPRPPNAFMIFANQWRKKLAVEYPNESNKDISVRLGNMWKSLSPETKDAFYEDARKADEEHKEKYPGYYYSPKEARHRKAIASITRAVHKLDQLCRNDLNDITEPEFIEIKCENDLDSGRSTPKSSNSH</sequence>
<dbReference type="SMART" id="SM00398">
    <property type="entry name" value="HMG"/>
    <property type="match status" value="1"/>
</dbReference>
<dbReference type="SUPFAM" id="SSF47095">
    <property type="entry name" value="HMG-box"/>
    <property type="match status" value="1"/>
</dbReference>
<dbReference type="CDD" id="cd18315">
    <property type="entry name" value="BTB_POZ_BAB-like"/>
    <property type="match status" value="1"/>
</dbReference>
<evidence type="ECO:0000313" key="7">
    <source>
        <dbReference type="EMBL" id="KAJ3659345.1"/>
    </source>
</evidence>
<keyword evidence="2 3" id="KW-0539">Nucleus</keyword>
<comment type="caution">
    <text evidence="7">The sequence shown here is derived from an EMBL/GenBank/DDBJ whole genome shotgun (WGS) entry which is preliminary data.</text>
</comment>
<dbReference type="Proteomes" id="UP001168821">
    <property type="component" value="Unassembled WGS sequence"/>
</dbReference>
<dbReference type="SUPFAM" id="SSF54695">
    <property type="entry name" value="POZ domain"/>
    <property type="match status" value="1"/>
</dbReference>
<dbReference type="Pfam" id="PF00651">
    <property type="entry name" value="BTB"/>
    <property type="match status" value="1"/>
</dbReference>
<dbReference type="GO" id="GO:0005634">
    <property type="term" value="C:nucleus"/>
    <property type="evidence" value="ECO:0007669"/>
    <property type="project" value="UniProtKB-SubCell"/>
</dbReference>
<feature type="compositionally biased region" description="Basic and acidic residues" evidence="4">
    <location>
        <begin position="147"/>
        <end position="173"/>
    </location>
</feature>